<dbReference type="GO" id="GO:0048193">
    <property type="term" value="P:Golgi vesicle transport"/>
    <property type="evidence" value="ECO:0007669"/>
    <property type="project" value="TreeGrafter"/>
</dbReference>
<dbReference type="OrthoDB" id="5322683at2759"/>
<proteinExistence type="predicted"/>
<gene>
    <name evidence="3" type="ORF">WR25_15181</name>
</gene>
<evidence type="ECO:0000256" key="1">
    <source>
        <dbReference type="SAM" id="Coils"/>
    </source>
</evidence>
<dbReference type="Proteomes" id="UP000218231">
    <property type="component" value="Unassembled WGS sequence"/>
</dbReference>
<dbReference type="GO" id="GO:0031267">
    <property type="term" value="F:small GTPase binding"/>
    <property type="evidence" value="ECO:0007669"/>
    <property type="project" value="TreeGrafter"/>
</dbReference>
<keyword evidence="1" id="KW-0175">Coiled coil</keyword>
<evidence type="ECO:0000256" key="2">
    <source>
        <dbReference type="SAM" id="MobiDB-lite"/>
    </source>
</evidence>
<feature type="coiled-coil region" evidence="1">
    <location>
        <begin position="204"/>
        <end position="282"/>
    </location>
</feature>
<comment type="caution">
    <text evidence="3">The sequence shown here is derived from an EMBL/GenBank/DDBJ whole genome shotgun (WGS) entry which is preliminary data.</text>
</comment>
<dbReference type="PANTHER" id="PTHR19327">
    <property type="entry name" value="GOLGIN"/>
    <property type="match status" value="1"/>
</dbReference>
<feature type="region of interest" description="Disordered" evidence="2">
    <location>
        <begin position="1"/>
        <end position="50"/>
    </location>
</feature>
<sequence length="439" mass="49300">MFKNLKSKLEDEAKKIQASVQQYSEQIQQQVGQMRSNTSDAGGSESGSNVTRRFLNTVTGSPSASKGSGQKASDNDSLNYSVGNALMEEVSEGDLLGLDLPPRERRLSGGSTHSNESSLSALFSYIPGTAGSVFDPSESDLDSTFDEVNSGVVKSANSEQVSTALFKLQNRASNYKDKYRDMVRRYNEVVTENNKCRTVLAQTQDKALKRIEKLREEKKTLSEKLAKAQSGAVDSETEAKIADYKEKLDKCVAEIKKNRTKIKELTDENEHIKQTAQGENAEQGLISLETDRVAAEWKERIDKVEEEWTARINKLETDHAIQLATTKAEMHAALENKDREAVQDESEKRREALEKEWQEKMEAMKEEHERAIQEKTEEFGKLQSSFDTASQNVSKLEEKLKSSQEKIELLQKEANEKAKEAEQIKVSLVQEQHSQAAHI</sequence>
<dbReference type="GO" id="GO:0005794">
    <property type="term" value="C:Golgi apparatus"/>
    <property type="evidence" value="ECO:0007669"/>
    <property type="project" value="TreeGrafter"/>
</dbReference>
<evidence type="ECO:0000313" key="4">
    <source>
        <dbReference type="Proteomes" id="UP000218231"/>
    </source>
</evidence>
<dbReference type="PANTHER" id="PTHR19327:SF0">
    <property type="entry name" value="GOLGIN SUBFAMILY A MEMBER 4"/>
    <property type="match status" value="1"/>
</dbReference>
<name>A0A2A2KP57_9BILA</name>
<feature type="coiled-coil region" evidence="1">
    <location>
        <begin position="336"/>
        <end position="431"/>
    </location>
</feature>
<dbReference type="AlphaFoldDB" id="A0A2A2KP57"/>
<accession>A0A2A2KP57</accession>
<evidence type="ECO:0000313" key="3">
    <source>
        <dbReference type="EMBL" id="PAV75690.1"/>
    </source>
</evidence>
<protein>
    <submittedName>
        <fullName evidence="3">Uncharacterized protein</fullName>
    </submittedName>
</protein>
<keyword evidence="4" id="KW-1185">Reference proteome</keyword>
<feature type="compositionally biased region" description="Polar residues" evidence="2">
    <location>
        <begin position="34"/>
        <end position="50"/>
    </location>
</feature>
<feature type="region of interest" description="Disordered" evidence="2">
    <location>
        <begin position="57"/>
        <end position="76"/>
    </location>
</feature>
<feature type="compositionally biased region" description="Low complexity" evidence="2">
    <location>
        <begin position="17"/>
        <end position="33"/>
    </location>
</feature>
<reference evidence="3 4" key="1">
    <citation type="journal article" date="2017" name="Curr. Biol.">
        <title>Genome architecture and evolution of a unichromosomal asexual nematode.</title>
        <authorList>
            <person name="Fradin H."/>
            <person name="Zegar C."/>
            <person name="Gutwein M."/>
            <person name="Lucas J."/>
            <person name="Kovtun M."/>
            <person name="Corcoran D."/>
            <person name="Baugh L.R."/>
            <person name="Kiontke K."/>
            <person name="Gunsalus K."/>
            <person name="Fitch D.H."/>
            <person name="Piano F."/>
        </authorList>
    </citation>
    <scope>NUCLEOTIDE SEQUENCE [LARGE SCALE GENOMIC DNA]</scope>
    <source>
        <strain evidence="3">PF1309</strain>
    </source>
</reference>
<organism evidence="3 4">
    <name type="scientific">Diploscapter pachys</name>
    <dbReference type="NCBI Taxonomy" id="2018661"/>
    <lineage>
        <taxon>Eukaryota</taxon>
        <taxon>Metazoa</taxon>
        <taxon>Ecdysozoa</taxon>
        <taxon>Nematoda</taxon>
        <taxon>Chromadorea</taxon>
        <taxon>Rhabditida</taxon>
        <taxon>Rhabditina</taxon>
        <taxon>Rhabditomorpha</taxon>
        <taxon>Rhabditoidea</taxon>
        <taxon>Rhabditidae</taxon>
        <taxon>Diploscapter</taxon>
    </lineage>
</organism>
<dbReference type="EMBL" id="LIAE01008046">
    <property type="protein sequence ID" value="PAV75690.1"/>
    <property type="molecule type" value="Genomic_DNA"/>
</dbReference>